<reference evidence="1 2" key="1">
    <citation type="submission" date="2018-07" db="EMBL/GenBank/DDBJ databases">
        <title>Genomic Encyclopedia of Type Strains, Phase IV (KMG-IV): sequencing the most valuable type-strain genomes for metagenomic binning, comparative biology and taxonomic classification.</title>
        <authorList>
            <person name="Goeker M."/>
        </authorList>
    </citation>
    <scope>NUCLEOTIDE SEQUENCE [LARGE SCALE GENOMIC DNA]</scope>
    <source>
        <strain evidence="1 2">DSM 44952</strain>
    </source>
</reference>
<evidence type="ECO:0000313" key="1">
    <source>
        <dbReference type="EMBL" id="RDI46242.1"/>
    </source>
</evidence>
<proteinExistence type="predicted"/>
<name>A0A370GRB3_9NOCA</name>
<dbReference type="EMBL" id="QQAZ01000012">
    <property type="protein sequence ID" value="RDI46242.1"/>
    <property type="molecule type" value="Genomic_DNA"/>
</dbReference>
<dbReference type="Proteomes" id="UP000255355">
    <property type="component" value="Unassembled WGS sequence"/>
</dbReference>
<sequence>MTCTNILSVMAENMDLLAVDLFAPRVGTLNLMV</sequence>
<keyword evidence="2" id="KW-1185">Reference proteome</keyword>
<evidence type="ECO:0000313" key="2">
    <source>
        <dbReference type="Proteomes" id="UP000255355"/>
    </source>
</evidence>
<gene>
    <name evidence="1" type="ORF">DFR68_112143</name>
</gene>
<protein>
    <submittedName>
        <fullName evidence="1">Uncharacterized protein</fullName>
    </submittedName>
</protein>
<comment type="caution">
    <text evidence="1">The sequence shown here is derived from an EMBL/GenBank/DDBJ whole genome shotgun (WGS) entry which is preliminary data.</text>
</comment>
<organism evidence="1 2">
    <name type="scientific">Nocardia mexicana</name>
    <dbReference type="NCBI Taxonomy" id="279262"/>
    <lineage>
        <taxon>Bacteria</taxon>
        <taxon>Bacillati</taxon>
        <taxon>Actinomycetota</taxon>
        <taxon>Actinomycetes</taxon>
        <taxon>Mycobacteriales</taxon>
        <taxon>Nocardiaceae</taxon>
        <taxon>Nocardia</taxon>
    </lineage>
</organism>
<accession>A0A370GRB3</accession>
<dbReference type="AlphaFoldDB" id="A0A370GRB3"/>